<proteinExistence type="predicted"/>
<dbReference type="EMBL" id="ML208297">
    <property type="protein sequence ID" value="TFK71487.1"/>
    <property type="molecule type" value="Genomic_DNA"/>
</dbReference>
<dbReference type="Proteomes" id="UP000308600">
    <property type="component" value="Unassembled WGS sequence"/>
</dbReference>
<sequence>MMEMPVDHFTQEWRAREHRGPISYVLLGLRISEKLSDRRVRFHILKCLLWLRVVLRSLFDPLPAIEGVIRALISRPSSLSLSALCVAVVNLVLCVMVLVNTRYDVVLVLYGSHMVASLLLHQFLRFDTISRD</sequence>
<organism evidence="1 2">
    <name type="scientific">Pluteus cervinus</name>
    <dbReference type="NCBI Taxonomy" id="181527"/>
    <lineage>
        <taxon>Eukaryota</taxon>
        <taxon>Fungi</taxon>
        <taxon>Dikarya</taxon>
        <taxon>Basidiomycota</taxon>
        <taxon>Agaricomycotina</taxon>
        <taxon>Agaricomycetes</taxon>
        <taxon>Agaricomycetidae</taxon>
        <taxon>Agaricales</taxon>
        <taxon>Pluteineae</taxon>
        <taxon>Pluteaceae</taxon>
        <taxon>Pluteus</taxon>
    </lineage>
</organism>
<protein>
    <submittedName>
        <fullName evidence="1">Uncharacterized protein</fullName>
    </submittedName>
</protein>
<evidence type="ECO:0000313" key="2">
    <source>
        <dbReference type="Proteomes" id="UP000308600"/>
    </source>
</evidence>
<accession>A0ACD3B1K1</accession>
<gene>
    <name evidence="1" type="ORF">BDN72DRAFT_436637</name>
</gene>
<reference evidence="1 2" key="1">
    <citation type="journal article" date="2019" name="Nat. Ecol. Evol.">
        <title>Megaphylogeny resolves global patterns of mushroom evolution.</title>
        <authorList>
            <person name="Varga T."/>
            <person name="Krizsan K."/>
            <person name="Foldi C."/>
            <person name="Dima B."/>
            <person name="Sanchez-Garcia M."/>
            <person name="Sanchez-Ramirez S."/>
            <person name="Szollosi G.J."/>
            <person name="Szarkandi J.G."/>
            <person name="Papp V."/>
            <person name="Albert L."/>
            <person name="Andreopoulos W."/>
            <person name="Angelini C."/>
            <person name="Antonin V."/>
            <person name="Barry K.W."/>
            <person name="Bougher N.L."/>
            <person name="Buchanan P."/>
            <person name="Buyck B."/>
            <person name="Bense V."/>
            <person name="Catcheside P."/>
            <person name="Chovatia M."/>
            <person name="Cooper J."/>
            <person name="Damon W."/>
            <person name="Desjardin D."/>
            <person name="Finy P."/>
            <person name="Geml J."/>
            <person name="Haridas S."/>
            <person name="Hughes K."/>
            <person name="Justo A."/>
            <person name="Karasinski D."/>
            <person name="Kautmanova I."/>
            <person name="Kiss B."/>
            <person name="Kocsube S."/>
            <person name="Kotiranta H."/>
            <person name="LaButti K.M."/>
            <person name="Lechner B.E."/>
            <person name="Liimatainen K."/>
            <person name="Lipzen A."/>
            <person name="Lukacs Z."/>
            <person name="Mihaltcheva S."/>
            <person name="Morgado L.N."/>
            <person name="Niskanen T."/>
            <person name="Noordeloos M.E."/>
            <person name="Ohm R.A."/>
            <person name="Ortiz-Santana B."/>
            <person name="Ovrebo C."/>
            <person name="Racz N."/>
            <person name="Riley R."/>
            <person name="Savchenko A."/>
            <person name="Shiryaev A."/>
            <person name="Soop K."/>
            <person name="Spirin V."/>
            <person name="Szebenyi C."/>
            <person name="Tomsovsky M."/>
            <person name="Tulloss R.E."/>
            <person name="Uehling J."/>
            <person name="Grigoriev I.V."/>
            <person name="Vagvolgyi C."/>
            <person name="Papp T."/>
            <person name="Martin F.M."/>
            <person name="Miettinen O."/>
            <person name="Hibbett D.S."/>
            <person name="Nagy L.G."/>
        </authorList>
    </citation>
    <scope>NUCLEOTIDE SEQUENCE [LARGE SCALE GENOMIC DNA]</scope>
    <source>
        <strain evidence="1 2">NL-1719</strain>
    </source>
</reference>
<name>A0ACD3B1K1_9AGAR</name>
<evidence type="ECO:0000313" key="1">
    <source>
        <dbReference type="EMBL" id="TFK71487.1"/>
    </source>
</evidence>
<keyword evidence="2" id="KW-1185">Reference proteome</keyword>